<evidence type="ECO:0000313" key="2">
    <source>
        <dbReference type="EMBL" id="CAK9326362.1"/>
    </source>
</evidence>
<feature type="domain" description="F-box associated beta-propeller type 3" evidence="1">
    <location>
        <begin position="48"/>
        <end position="244"/>
    </location>
</feature>
<protein>
    <recommendedName>
        <fullName evidence="1">F-box associated beta-propeller type 3 domain-containing protein</fullName>
    </recommendedName>
</protein>
<evidence type="ECO:0000259" key="1">
    <source>
        <dbReference type="Pfam" id="PF08268"/>
    </source>
</evidence>
<dbReference type="Pfam" id="PF08268">
    <property type="entry name" value="FBA_3"/>
    <property type="match status" value="1"/>
</dbReference>
<dbReference type="InterPro" id="IPR017451">
    <property type="entry name" value="F-box-assoc_interact_dom"/>
</dbReference>
<organism evidence="2 3">
    <name type="scientific">Citrullus colocynthis</name>
    <name type="common">colocynth</name>
    <dbReference type="NCBI Taxonomy" id="252529"/>
    <lineage>
        <taxon>Eukaryota</taxon>
        <taxon>Viridiplantae</taxon>
        <taxon>Streptophyta</taxon>
        <taxon>Embryophyta</taxon>
        <taxon>Tracheophyta</taxon>
        <taxon>Spermatophyta</taxon>
        <taxon>Magnoliopsida</taxon>
        <taxon>eudicotyledons</taxon>
        <taxon>Gunneridae</taxon>
        <taxon>Pentapetalae</taxon>
        <taxon>rosids</taxon>
        <taxon>fabids</taxon>
        <taxon>Cucurbitales</taxon>
        <taxon>Cucurbitaceae</taxon>
        <taxon>Benincaseae</taxon>
        <taxon>Citrullus</taxon>
    </lineage>
</organism>
<reference evidence="2 3" key="1">
    <citation type="submission" date="2024-03" db="EMBL/GenBank/DDBJ databases">
        <authorList>
            <person name="Gkanogiannis A."/>
            <person name="Becerra Lopez-Lavalle L."/>
        </authorList>
    </citation>
    <scope>NUCLEOTIDE SEQUENCE [LARGE SCALE GENOMIC DNA]</scope>
</reference>
<dbReference type="PANTHER" id="PTHR31111:SF138">
    <property type="entry name" value="F-BOX ASSOCIATED DOMAIN-CONTAINING PROTEIN"/>
    <property type="match status" value="1"/>
</dbReference>
<dbReference type="PANTHER" id="PTHR31111">
    <property type="entry name" value="BNAA05G37150D PROTEIN-RELATED"/>
    <property type="match status" value="1"/>
</dbReference>
<proteinExistence type="predicted"/>
<evidence type="ECO:0000313" key="3">
    <source>
        <dbReference type="Proteomes" id="UP001642487"/>
    </source>
</evidence>
<dbReference type="InterPro" id="IPR013187">
    <property type="entry name" value="F-box-assoc_dom_typ3"/>
</dbReference>
<sequence length="320" mass="37474">MEKLECKRRIMNINWGPGVPPNVVKCNPKMHCLDIDTMSYVASFVFDNNDWPKIQIFNSCNGLLYIYKYSDHDGCCNGILNLMTNEFFKLPQPKVKNKNIHCVYGFGFSCKTKQYKLFKAIHEQGDSHSMMEIMRFGRNETKEWRHFDCMPFVFYYHGAYLNGVIYWIGREKENKFVIYGLDVETEKIESIKVLEVGLYSSNHGYIGKFNGSLYATISIHGTCCKKVQLWIMQGKDSWIKECVIYDMLIYGIDGFLQLIKVFEDGERWFLVGDQIFCFDKTGTKIKIKNWKRKDRGKAEFCQIESFNFRSLQNILAGEDI</sequence>
<dbReference type="Proteomes" id="UP001642487">
    <property type="component" value="Chromosome 7"/>
</dbReference>
<dbReference type="NCBIfam" id="TIGR01640">
    <property type="entry name" value="F_box_assoc_1"/>
    <property type="match status" value="1"/>
</dbReference>
<gene>
    <name evidence="2" type="ORF">CITCOLO1_LOCUS18704</name>
</gene>
<accession>A0ABP0Z6U1</accession>
<name>A0ABP0Z6U1_9ROSI</name>
<dbReference type="EMBL" id="OZ021741">
    <property type="protein sequence ID" value="CAK9326362.1"/>
    <property type="molecule type" value="Genomic_DNA"/>
</dbReference>
<keyword evidence="3" id="KW-1185">Reference proteome</keyword>